<proteinExistence type="predicted"/>
<name>A0A1I4FB79_9HYPH</name>
<gene>
    <name evidence="1" type="ORF">SAMN04488498_1401</name>
</gene>
<evidence type="ECO:0000313" key="1">
    <source>
        <dbReference type="EMBL" id="SFL14560.1"/>
    </source>
</evidence>
<reference evidence="1 2" key="1">
    <citation type="submission" date="2016-10" db="EMBL/GenBank/DDBJ databases">
        <authorList>
            <person name="Varghese N."/>
            <person name="Submissions S."/>
        </authorList>
    </citation>
    <scope>NUCLEOTIDE SEQUENCE [LARGE SCALE GENOMIC DNA]</scope>
    <source>
        <strain evidence="1 2">DSM 21822</strain>
    </source>
</reference>
<organism evidence="1 2">
    <name type="scientific">Neomesorhizobium albiziae</name>
    <dbReference type="NCBI Taxonomy" id="335020"/>
    <lineage>
        <taxon>Bacteria</taxon>
        <taxon>Pseudomonadati</taxon>
        <taxon>Pseudomonadota</taxon>
        <taxon>Alphaproteobacteria</taxon>
        <taxon>Hyphomicrobiales</taxon>
        <taxon>Phyllobacteriaceae</taxon>
        <taxon>Neomesorhizobium</taxon>
    </lineage>
</organism>
<dbReference type="InterPro" id="IPR045384">
    <property type="entry name" value="DUF6527"/>
</dbReference>
<accession>A0A1I4FB79</accession>
<dbReference type="Pfam" id="PF20137">
    <property type="entry name" value="BubE"/>
    <property type="match status" value="1"/>
</dbReference>
<dbReference type="AlphaFoldDB" id="A0A1I4FB79"/>
<protein>
    <submittedName>
        <fullName evidence="1">Uncharacterized protein</fullName>
    </submittedName>
</protein>
<dbReference type="OrthoDB" id="8256264at2"/>
<keyword evidence="2" id="KW-1185">Reference proteome</keyword>
<sequence>MRRPARKLRWRGVGEYRDEAEGLLEQAGDAAAVIRGRLRSLILKCPDGCGETLSINLDPRVGKAWRLDVRCERLSLYPSVWREGGCKSHFILWRDHIVWCGRFEDENEEPAYHPELEALVLEALDPRIFRTSFEVAVEIDEIIWDVDRVLRRLVREGRAEAGGSASRRLFRRVESKARR</sequence>
<evidence type="ECO:0000313" key="2">
    <source>
        <dbReference type="Proteomes" id="UP000323300"/>
    </source>
</evidence>
<dbReference type="Proteomes" id="UP000323300">
    <property type="component" value="Unassembled WGS sequence"/>
</dbReference>
<dbReference type="RefSeq" id="WP_149764106.1">
    <property type="nucleotide sequence ID" value="NZ_BSPE01000052.1"/>
</dbReference>
<dbReference type="EMBL" id="FOSL01000040">
    <property type="protein sequence ID" value="SFL14560.1"/>
    <property type="molecule type" value="Genomic_DNA"/>
</dbReference>